<dbReference type="AlphaFoldDB" id="A6TPW5"/>
<dbReference type="KEGG" id="amt:Amet_2073"/>
<accession>A6TPW5</accession>
<reference evidence="2" key="1">
    <citation type="journal article" date="2016" name="Genome Announc.">
        <title>Complete genome sequence of Alkaliphilus metalliredigens strain QYMF, an alkaliphilic and metal-reducing bacterium isolated from borax-contaminated leachate ponds.</title>
        <authorList>
            <person name="Hwang C."/>
            <person name="Copeland A."/>
            <person name="Lucas S."/>
            <person name="Lapidus A."/>
            <person name="Barry K."/>
            <person name="Detter J.C."/>
            <person name="Glavina Del Rio T."/>
            <person name="Hammon N."/>
            <person name="Israni S."/>
            <person name="Dalin E."/>
            <person name="Tice H."/>
            <person name="Pitluck S."/>
            <person name="Chertkov O."/>
            <person name="Brettin T."/>
            <person name="Bruce D."/>
            <person name="Han C."/>
            <person name="Schmutz J."/>
            <person name="Larimer F."/>
            <person name="Land M.L."/>
            <person name="Hauser L."/>
            <person name="Kyrpides N."/>
            <person name="Mikhailova N."/>
            <person name="Ye Q."/>
            <person name="Zhou J."/>
            <person name="Richardson P."/>
            <person name="Fields M.W."/>
        </authorList>
    </citation>
    <scope>NUCLEOTIDE SEQUENCE [LARGE SCALE GENOMIC DNA]</scope>
    <source>
        <strain evidence="2">QYMF</strain>
    </source>
</reference>
<evidence type="ECO:0000313" key="1">
    <source>
        <dbReference type="EMBL" id="ABR48233.1"/>
    </source>
</evidence>
<name>A6TPW5_ALKMQ</name>
<evidence type="ECO:0000313" key="2">
    <source>
        <dbReference type="Proteomes" id="UP000001572"/>
    </source>
</evidence>
<dbReference type="Proteomes" id="UP000001572">
    <property type="component" value="Chromosome"/>
</dbReference>
<dbReference type="RefSeq" id="WP_012063213.1">
    <property type="nucleotide sequence ID" value="NC_009633.1"/>
</dbReference>
<protein>
    <submittedName>
        <fullName evidence="1">Uncharacterized protein</fullName>
    </submittedName>
</protein>
<dbReference type="HOGENOM" id="CLU_2784725_0_0_9"/>
<gene>
    <name evidence="1" type="ordered locus">Amet_2073</name>
</gene>
<organism evidence="1 2">
    <name type="scientific">Alkaliphilus metalliredigens (strain QYMF)</name>
    <dbReference type="NCBI Taxonomy" id="293826"/>
    <lineage>
        <taxon>Bacteria</taxon>
        <taxon>Bacillati</taxon>
        <taxon>Bacillota</taxon>
        <taxon>Clostridia</taxon>
        <taxon>Peptostreptococcales</taxon>
        <taxon>Natronincolaceae</taxon>
        <taxon>Alkaliphilus</taxon>
    </lineage>
</organism>
<proteinExistence type="predicted"/>
<dbReference type="OrthoDB" id="3072495at2"/>
<sequence>MKRKRILDANAVKAMEKFKMEMGSEIGTPEDDYIDDEYLYVHTGDLIPREIIEEAERQFANQNEERLD</sequence>
<dbReference type="STRING" id="293826.Amet_2073"/>
<dbReference type="EMBL" id="CP000724">
    <property type="protein sequence ID" value="ABR48233.1"/>
    <property type="molecule type" value="Genomic_DNA"/>
</dbReference>
<keyword evidence="2" id="KW-1185">Reference proteome</keyword>